<dbReference type="GO" id="GO:0008270">
    <property type="term" value="F:zinc ion binding"/>
    <property type="evidence" value="ECO:0007669"/>
    <property type="project" value="UniProtKB-KW"/>
</dbReference>
<dbReference type="CDD" id="cd22265">
    <property type="entry name" value="UDM1_RNF168"/>
    <property type="match status" value="1"/>
</dbReference>
<dbReference type="InterPro" id="IPR051657">
    <property type="entry name" value="RNF168/RNF169_E3_ubiq-ligase"/>
</dbReference>
<evidence type="ECO:0000256" key="16">
    <source>
        <dbReference type="SAM" id="MobiDB-lite"/>
    </source>
</evidence>
<feature type="region of interest" description="Disordered" evidence="16">
    <location>
        <begin position="152"/>
        <end position="174"/>
    </location>
</feature>
<dbReference type="GO" id="GO:1902494">
    <property type="term" value="C:catalytic complex"/>
    <property type="evidence" value="ECO:0007669"/>
    <property type="project" value="UniProtKB-ARBA"/>
</dbReference>
<comment type="subcellular location">
    <subcellularLocation>
        <location evidence="2">Nucleus</location>
    </subcellularLocation>
</comment>
<evidence type="ECO:0000256" key="12">
    <source>
        <dbReference type="ARBA" id="ARBA00023242"/>
    </source>
</evidence>
<keyword evidence="4" id="KW-0808">Transferase</keyword>
<keyword evidence="8" id="KW-0833">Ubl conjugation pathway</keyword>
<evidence type="ECO:0000256" key="1">
    <source>
        <dbReference type="ARBA" id="ARBA00000900"/>
    </source>
</evidence>
<keyword evidence="5" id="KW-0479">Metal-binding</keyword>
<dbReference type="InterPro" id="IPR017907">
    <property type="entry name" value="Znf_RING_CS"/>
</dbReference>
<dbReference type="GO" id="GO:0031491">
    <property type="term" value="F:nucleosome binding"/>
    <property type="evidence" value="ECO:0007669"/>
    <property type="project" value="TreeGrafter"/>
</dbReference>
<evidence type="ECO:0000256" key="11">
    <source>
        <dbReference type="ARBA" id="ARBA00023204"/>
    </source>
</evidence>
<keyword evidence="10" id="KW-0156">Chromatin regulator</keyword>
<organism evidence="18 19">
    <name type="scientific">Trichechus manatus latirostris</name>
    <name type="common">Florida manatee</name>
    <dbReference type="NCBI Taxonomy" id="127582"/>
    <lineage>
        <taxon>Eukaryota</taxon>
        <taxon>Metazoa</taxon>
        <taxon>Chordata</taxon>
        <taxon>Craniata</taxon>
        <taxon>Vertebrata</taxon>
        <taxon>Euteleostomi</taxon>
        <taxon>Mammalia</taxon>
        <taxon>Eutheria</taxon>
        <taxon>Afrotheria</taxon>
        <taxon>Sirenia</taxon>
        <taxon>Trichechidae</taxon>
        <taxon>Trichechus</taxon>
    </lineage>
</organism>
<keyword evidence="7 15" id="KW-0863">Zinc-finger</keyword>
<feature type="non-terminal residue" evidence="19">
    <location>
        <position position="257"/>
    </location>
</feature>
<dbReference type="InParanoid" id="A0A2Y9G287"/>
<dbReference type="STRING" id="127582.A0A2Y9G287"/>
<dbReference type="InterPro" id="IPR001841">
    <property type="entry name" value="Znf_RING"/>
</dbReference>
<gene>
    <name evidence="19" type="primary">LOC101358733</name>
</gene>
<dbReference type="Proteomes" id="UP000248480">
    <property type="component" value="Unplaced"/>
</dbReference>
<dbReference type="PANTHER" id="PTHR23328:SF1">
    <property type="entry name" value="E3 UBIQUITIN-PROTEIN LIGASE RNF168"/>
    <property type="match status" value="1"/>
</dbReference>
<evidence type="ECO:0000256" key="7">
    <source>
        <dbReference type="ARBA" id="ARBA00022771"/>
    </source>
</evidence>
<reference evidence="19" key="1">
    <citation type="submission" date="2025-08" db="UniProtKB">
        <authorList>
            <consortium name="RefSeq"/>
        </authorList>
    </citation>
    <scope>IDENTIFICATION</scope>
</reference>
<evidence type="ECO:0000256" key="5">
    <source>
        <dbReference type="ARBA" id="ARBA00022723"/>
    </source>
</evidence>
<dbReference type="GO" id="GO:0061630">
    <property type="term" value="F:ubiquitin protein ligase activity"/>
    <property type="evidence" value="ECO:0007669"/>
    <property type="project" value="UniProtKB-EC"/>
</dbReference>
<protein>
    <recommendedName>
        <fullName evidence="3">RING-type E3 ubiquitin transferase</fullName>
        <ecNumber evidence="3">2.3.2.27</ecNumber>
    </recommendedName>
    <alternativeName>
        <fullName evidence="13 14">RING-type E3 ubiquitin transferase RNF168</fullName>
    </alternativeName>
</protein>
<dbReference type="GO" id="GO:0035861">
    <property type="term" value="C:site of double-strand break"/>
    <property type="evidence" value="ECO:0007669"/>
    <property type="project" value="TreeGrafter"/>
</dbReference>
<evidence type="ECO:0000256" key="6">
    <source>
        <dbReference type="ARBA" id="ARBA00022763"/>
    </source>
</evidence>
<keyword evidence="12" id="KW-0539">Nucleus</keyword>
<dbReference type="GO" id="GO:0006302">
    <property type="term" value="P:double-strand break repair"/>
    <property type="evidence" value="ECO:0007669"/>
    <property type="project" value="TreeGrafter"/>
</dbReference>
<keyword evidence="9" id="KW-0862">Zinc</keyword>
<evidence type="ECO:0000256" key="4">
    <source>
        <dbReference type="ARBA" id="ARBA00022679"/>
    </source>
</evidence>
<dbReference type="GO" id="GO:0009314">
    <property type="term" value="P:response to radiation"/>
    <property type="evidence" value="ECO:0007669"/>
    <property type="project" value="UniProtKB-ARBA"/>
</dbReference>
<feature type="compositionally biased region" description="Polar residues" evidence="16">
    <location>
        <begin position="231"/>
        <end position="257"/>
    </location>
</feature>
<proteinExistence type="predicted"/>
<dbReference type="RefSeq" id="XP_012415463.1">
    <property type="nucleotide sequence ID" value="XM_012560009.1"/>
</dbReference>
<keyword evidence="18" id="KW-1185">Reference proteome</keyword>
<evidence type="ECO:0000256" key="13">
    <source>
        <dbReference type="ARBA" id="ARBA00077266"/>
    </source>
</evidence>
<dbReference type="CDD" id="cd16550">
    <property type="entry name" value="RING-HC_RNF168"/>
    <property type="match status" value="1"/>
</dbReference>
<evidence type="ECO:0000259" key="17">
    <source>
        <dbReference type="PROSITE" id="PS50089"/>
    </source>
</evidence>
<dbReference type="Pfam" id="PF00097">
    <property type="entry name" value="zf-C3HC4"/>
    <property type="match status" value="1"/>
</dbReference>
<dbReference type="Gene3D" id="3.30.40.10">
    <property type="entry name" value="Zinc/RING finger domain, C3HC4 (zinc finger)"/>
    <property type="match status" value="1"/>
</dbReference>
<dbReference type="KEGG" id="tmu:101358733"/>
<comment type="catalytic activity">
    <reaction evidence="1">
        <text>S-ubiquitinyl-[E2 ubiquitin-conjugating enzyme]-L-cysteine + [acceptor protein]-L-lysine = [E2 ubiquitin-conjugating enzyme]-L-cysteine + N(6)-ubiquitinyl-[acceptor protein]-L-lysine.</text>
        <dbReference type="EC" id="2.3.2.27"/>
    </reaction>
</comment>
<dbReference type="OrthoDB" id="426657at2759"/>
<dbReference type="FunFam" id="3.30.40.10:FF:000466">
    <property type="entry name" value="E3 ubiquitin-protein ligase RNF168"/>
    <property type="match status" value="1"/>
</dbReference>
<dbReference type="InterPro" id="IPR018957">
    <property type="entry name" value="Znf_C3HC4_RING-type"/>
</dbReference>
<keyword evidence="11" id="KW-0234">DNA repair</keyword>
<evidence type="ECO:0000256" key="14">
    <source>
        <dbReference type="ARBA" id="ARBA00079844"/>
    </source>
</evidence>
<accession>A0A2Y9G287</accession>
<sequence>MAVPKDAIPSLSECQCQICLEILIEPVTFPCNHTICKPCLQSIIEKANLCCPFCRRWISSWARYHTRKNSLVNMELWEIIQKYYPKECELRASGQESVEIVDDHQPVRLLSMPGELRKEYEEEIRKMETEQRATQEAENKASEEYIQRLLAEKEEKEKRPAEKRQREMEEQLKSNEELAGKLRVNSNNFCERNILASPLNSRRSDSVTIKAQKKRQNRQKNTGCIQKYLSPKSQFGSTSKSEVVQGNRKSTMSKEIN</sequence>
<evidence type="ECO:0000256" key="15">
    <source>
        <dbReference type="PROSITE-ProRule" id="PRU00175"/>
    </source>
</evidence>
<dbReference type="GO" id="GO:0006325">
    <property type="term" value="P:chromatin organization"/>
    <property type="evidence" value="ECO:0007669"/>
    <property type="project" value="UniProtKB-KW"/>
</dbReference>
<dbReference type="GeneID" id="101358733"/>
<feature type="domain" description="RING-type" evidence="17">
    <location>
        <begin position="16"/>
        <end position="55"/>
    </location>
</feature>
<dbReference type="InterPro" id="IPR013083">
    <property type="entry name" value="Znf_RING/FYVE/PHD"/>
</dbReference>
<evidence type="ECO:0000256" key="10">
    <source>
        <dbReference type="ARBA" id="ARBA00022853"/>
    </source>
</evidence>
<dbReference type="SMART" id="SM00184">
    <property type="entry name" value="RING"/>
    <property type="match status" value="1"/>
</dbReference>
<dbReference type="PANTHER" id="PTHR23328">
    <property type="entry name" value="RING-TYPE DOMAIN-CONTAINING PROTEIN"/>
    <property type="match status" value="1"/>
</dbReference>
<dbReference type="PROSITE" id="PS00518">
    <property type="entry name" value="ZF_RING_1"/>
    <property type="match status" value="1"/>
</dbReference>
<evidence type="ECO:0000256" key="8">
    <source>
        <dbReference type="ARBA" id="ARBA00022786"/>
    </source>
</evidence>
<evidence type="ECO:0000313" key="18">
    <source>
        <dbReference type="Proteomes" id="UP000248480"/>
    </source>
</evidence>
<dbReference type="PROSITE" id="PS50089">
    <property type="entry name" value="ZF_RING_2"/>
    <property type="match status" value="1"/>
</dbReference>
<dbReference type="GO" id="GO:0005634">
    <property type="term" value="C:nucleus"/>
    <property type="evidence" value="ECO:0007669"/>
    <property type="project" value="UniProtKB-SubCell"/>
</dbReference>
<evidence type="ECO:0000256" key="2">
    <source>
        <dbReference type="ARBA" id="ARBA00004123"/>
    </source>
</evidence>
<evidence type="ECO:0000256" key="9">
    <source>
        <dbReference type="ARBA" id="ARBA00022833"/>
    </source>
</evidence>
<dbReference type="SUPFAM" id="SSF57850">
    <property type="entry name" value="RING/U-box"/>
    <property type="match status" value="1"/>
</dbReference>
<feature type="region of interest" description="Disordered" evidence="16">
    <location>
        <begin position="202"/>
        <end position="257"/>
    </location>
</feature>
<dbReference type="EC" id="2.3.2.27" evidence="3"/>
<keyword evidence="6" id="KW-0227">DNA damage</keyword>
<evidence type="ECO:0000313" key="19">
    <source>
        <dbReference type="RefSeq" id="XP_012415463.1"/>
    </source>
</evidence>
<name>A0A2Y9G287_TRIMA</name>
<dbReference type="AlphaFoldDB" id="A0A2Y9G287"/>
<evidence type="ECO:0000256" key="3">
    <source>
        <dbReference type="ARBA" id="ARBA00012483"/>
    </source>
</evidence>